<accession>A0A392Q1C3</accession>
<evidence type="ECO:0000313" key="1">
    <source>
        <dbReference type="EMBL" id="MCI18121.1"/>
    </source>
</evidence>
<dbReference type="EMBL" id="LXQA010108599">
    <property type="protein sequence ID" value="MCI18121.1"/>
    <property type="molecule type" value="Genomic_DNA"/>
</dbReference>
<proteinExistence type="predicted"/>
<keyword evidence="2" id="KW-1185">Reference proteome</keyword>
<dbReference type="Gene3D" id="1.10.340.70">
    <property type="match status" value="1"/>
</dbReference>
<comment type="caution">
    <text evidence="1">The sequence shown here is derived from an EMBL/GenBank/DDBJ whole genome shotgun (WGS) entry which is preliminary data.</text>
</comment>
<dbReference type="Proteomes" id="UP000265520">
    <property type="component" value="Unassembled WGS sequence"/>
</dbReference>
<name>A0A392Q1C3_9FABA</name>
<evidence type="ECO:0000313" key="2">
    <source>
        <dbReference type="Proteomes" id="UP000265520"/>
    </source>
</evidence>
<organism evidence="1 2">
    <name type="scientific">Trifolium medium</name>
    <dbReference type="NCBI Taxonomy" id="97028"/>
    <lineage>
        <taxon>Eukaryota</taxon>
        <taxon>Viridiplantae</taxon>
        <taxon>Streptophyta</taxon>
        <taxon>Embryophyta</taxon>
        <taxon>Tracheophyta</taxon>
        <taxon>Spermatophyta</taxon>
        <taxon>Magnoliopsida</taxon>
        <taxon>eudicotyledons</taxon>
        <taxon>Gunneridae</taxon>
        <taxon>Pentapetalae</taxon>
        <taxon>rosids</taxon>
        <taxon>fabids</taxon>
        <taxon>Fabales</taxon>
        <taxon>Fabaceae</taxon>
        <taxon>Papilionoideae</taxon>
        <taxon>50 kb inversion clade</taxon>
        <taxon>NPAAA clade</taxon>
        <taxon>Hologalegina</taxon>
        <taxon>IRL clade</taxon>
        <taxon>Trifolieae</taxon>
        <taxon>Trifolium</taxon>
    </lineage>
</organism>
<protein>
    <recommendedName>
        <fullName evidence="3">Integrase zinc-binding domain-containing protein</fullName>
    </recommendedName>
</protein>
<dbReference type="AlphaFoldDB" id="A0A392Q1C3"/>
<feature type="non-terminal residue" evidence="1">
    <location>
        <position position="72"/>
    </location>
</feature>
<sequence length="72" mass="8320">MWHCHSSPYGGHHSGPRTAAKVLQSGFFWPTLFKDCVEFVQRLNFDAGLAGEKRLLKLNELEEWRLQAYENA</sequence>
<evidence type="ECO:0008006" key="3">
    <source>
        <dbReference type="Google" id="ProtNLM"/>
    </source>
</evidence>
<reference evidence="1 2" key="1">
    <citation type="journal article" date="2018" name="Front. Plant Sci.">
        <title>Red Clover (Trifolium pratense) and Zigzag Clover (T. medium) - A Picture of Genomic Similarities and Differences.</title>
        <authorList>
            <person name="Dluhosova J."/>
            <person name="Istvanek J."/>
            <person name="Nedelnik J."/>
            <person name="Repkova J."/>
        </authorList>
    </citation>
    <scope>NUCLEOTIDE SEQUENCE [LARGE SCALE GENOMIC DNA]</scope>
    <source>
        <strain evidence="2">cv. 10/8</strain>
        <tissue evidence="1">Leaf</tissue>
    </source>
</reference>